<gene>
    <name evidence="2" type="ORF">F5X68DRAFT_257411</name>
</gene>
<dbReference type="EMBL" id="JAGSXJ010000001">
    <property type="protein sequence ID" value="KAH6697170.1"/>
    <property type="molecule type" value="Genomic_DNA"/>
</dbReference>
<sequence length="299" mass="33102">MIMQPPNAMVPTLAYLLGALGFIGDTLAQTITVPPPEPSTTPWGTLGPCPTTHYDCFIYGATPDIWGWAPVFTYDPTGADGLPLPTFTAFTVVTVYNTVANTSRVTTIFNDEIPSGAIMPEVNSKGTRVETITYTRFGTASTATVAYPTPFFDWPDWYGVGGAHTITHITGNVTSTECIVGDPLTGIRQTFISAKMPVYLTDNPQPTDGAFYSVWWRYNLTEDPYGLNYVWRPDGGSDHFPYSYYQETFEPNVYDHPFNICHADGFGPRLGWFRDSTAWADCINGNADYSSHTDFHSWN</sequence>
<keyword evidence="3" id="KW-1185">Reference proteome</keyword>
<evidence type="ECO:0000313" key="2">
    <source>
        <dbReference type="EMBL" id="KAH6697170.1"/>
    </source>
</evidence>
<dbReference type="Proteomes" id="UP000770015">
    <property type="component" value="Unassembled WGS sequence"/>
</dbReference>
<dbReference type="AlphaFoldDB" id="A0A9P8VKE4"/>
<dbReference type="OrthoDB" id="4741836at2759"/>
<comment type="caution">
    <text evidence="2">The sequence shown here is derived from an EMBL/GenBank/DDBJ whole genome shotgun (WGS) entry which is preliminary data.</text>
</comment>
<evidence type="ECO:0000313" key="3">
    <source>
        <dbReference type="Proteomes" id="UP000770015"/>
    </source>
</evidence>
<reference evidence="2" key="1">
    <citation type="journal article" date="2021" name="Nat. Commun.">
        <title>Genetic determinants of endophytism in the Arabidopsis root mycobiome.</title>
        <authorList>
            <person name="Mesny F."/>
            <person name="Miyauchi S."/>
            <person name="Thiergart T."/>
            <person name="Pickel B."/>
            <person name="Atanasova L."/>
            <person name="Karlsson M."/>
            <person name="Huettel B."/>
            <person name="Barry K.W."/>
            <person name="Haridas S."/>
            <person name="Chen C."/>
            <person name="Bauer D."/>
            <person name="Andreopoulos W."/>
            <person name="Pangilinan J."/>
            <person name="LaButti K."/>
            <person name="Riley R."/>
            <person name="Lipzen A."/>
            <person name="Clum A."/>
            <person name="Drula E."/>
            <person name="Henrissat B."/>
            <person name="Kohler A."/>
            <person name="Grigoriev I.V."/>
            <person name="Martin F.M."/>
            <person name="Hacquard S."/>
        </authorList>
    </citation>
    <scope>NUCLEOTIDE SEQUENCE</scope>
    <source>
        <strain evidence="2">MPI-SDFR-AT-0117</strain>
    </source>
</reference>
<organism evidence="2 3">
    <name type="scientific">Plectosphaerella plurivora</name>
    <dbReference type="NCBI Taxonomy" id="936078"/>
    <lineage>
        <taxon>Eukaryota</taxon>
        <taxon>Fungi</taxon>
        <taxon>Dikarya</taxon>
        <taxon>Ascomycota</taxon>
        <taxon>Pezizomycotina</taxon>
        <taxon>Sordariomycetes</taxon>
        <taxon>Hypocreomycetidae</taxon>
        <taxon>Glomerellales</taxon>
        <taxon>Plectosphaerellaceae</taxon>
        <taxon>Plectosphaerella</taxon>
    </lineage>
</organism>
<accession>A0A9P8VKE4</accession>
<feature type="signal peptide" evidence="1">
    <location>
        <begin position="1"/>
        <end position="28"/>
    </location>
</feature>
<keyword evidence="1" id="KW-0732">Signal</keyword>
<evidence type="ECO:0000256" key="1">
    <source>
        <dbReference type="SAM" id="SignalP"/>
    </source>
</evidence>
<proteinExistence type="predicted"/>
<name>A0A9P8VKE4_9PEZI</name>
<feature type="chain" id="PRO_5040199246" evidence="1">
    <location>
        <begin position="29"/>
        <end position="299"/>
    </location>
</feature>
<protein>
    <submittedName>
        <fullName evidence="2">Uncharacterized protein</fullName>
    </submittedName>
</protein>